<comment type="caution">
    <text evidence="2">The sequence shown here is derived from an EMBL/GenBank/DDBJ whole genome shotgun (WGS) entry which is preliminary data.</text>
</comment>
<dbReference type="InterPro" id="IPR029062">
    <property type="entry name" value="Class_I_gatase-like"/>
</dbReference>
<gene>
    <name evidence="2" type="ORF">UT84_C0013G0015</name>
</gene>
<organism evidence="2 3">
    <name type="scientific">Candidatus Curtissbacteria bacterium GW2011_GWA1_40_16</name>
    <dbReference type="NCBI Taxonomy" id="1618405"/>
    <lineage>
        <taxon>Bacteria</taxon>
        <taxon>Candidatus Curtissiibacteriota</taxon>
    </lineage>
</organism>
<sequence length="60" mass="6669">MIQLCAHKDNILALTKYGDINFASVIKKGNIYGCQFHPEKSGPDGLTIIDEFIKFVKING</sequence>
<accession>A0A0G0TT55</accession>
<evidence type="ECO:0000259" key="1">
    <source>
        <dbReference type="Pfam" id="PF00117"/>
    </source>
</evidence>
<evidence type="ECO:0000313" key="3">
    <source>
        <dbReference type="Proteomes" id="UP000034531"/>
    </source>
</evidence>
<dbReference type="Proteomes" id="UP000034531">
    <property type="component" value="Unassembled WGS sequence"/>
</dbReference>
<protein>
    <submittedName>
        <fullName evidence="2">Imidazole glycerol phosphate synthase subunit HisH</fullName>
    </submittedName>
</protein>
<dbReference type="Gene3D" id="3.40.50.880">
    <property type="match status" value="1"/>
</dbReference>
<name>A0A0G0TT55_9BACT</name>
<dbReference type="Pfam" id="PF00117">
    <property type="entry name" value="GATase"/>
    <property type="match status" value="1"/>
</dbReference>
<reference evidence="2 3" key="1">
    <citation type="journal article" date="2015" name="Nature">
        <title>rRNA introns, odd ribosomes, and small enigmatic genomes across a large radiation of phyla.</title>
        <authorList>
            <person name="Brown C.T."/>
            <person name="Hug L.A."/>
            <person name="Thomas B.C."/>
            <person name="Sharon I."/>
            <person name="Castelle C.J."/>
            <person name="Singh A."/>
            <person name="Wilkins M.J."/>
            <person name="Williams K.H."/>
            <person name="Banfield J.F."/>
        </authorList>
    </citation>
    <scope>NUCLEOTIDE SEQUENCE [LARGE SCALE GENOMIC DNA]</scope>
</reference>
<dbReference type="PROSITE" id="PS51273">
    <property type="entry name" value="GATASE_TYPE_1"/>
    <property type="match status" value="1"/>
</dbReference>
<dbReference type="SUPFAM" id="SSF52317">
    <property type="entry name" value="Class I glutamine amidotransferase-like"/>
    <property type="match status" value="1"/>
</dbReference>
<dbReference type="EMBL" id="LBYI01000013">
    <property type="protein sequence ID" value="KKR50245.1"/>
    <property type="molecule type" value="Genomic_DNA"/>
</dbReference>
<dbReference type="AlphaFoldDB" id="A0A0G0TT55"/>
<dbReference type="InterPro" id="IPR017926">
    <property type="entry name" value="GATASE"/>
</dbReference>
<evidence type="ECO:0000313" key="2">
    <source>
        <dbReference type="EMBL" id="KKR50245.1"/>
    </source>
</evidence>
<proteinExistence type="predicted"/>
<feature type="domain" description="Glutamine amidotransferase" evidence="1">
    <location>
        <begin position="10"/>
        <end position="52"/>
    </location>
</feature>